<comment type="caution">
    <text evidence="2">The sequence shown here is derived from an EMBL/GenBank/DDBJ whole genome shotgun (WGS) entry which is preliminary data.</text>
</comment>
<reference evidence="2" key="1">
    <citation type="submission" date="2021-02" db="EMBL/GenBank/DDBJ databases">
        <authorList>
            <person name="Nowell W R."/>
        </authorList>
    </citation>
    <scope>NUCLEOTIDE SEQUENCE</scope>
</reference>
<evidence type="ECO:0000313" key="2">
    <source>
        <dbReference type="EMBL" id="CAF1486277.1"/>
    </source>
</evidence>
<proteinExistence type="predicted"/>
<protein>
    <submittedName>
        <fullName evidence="2">Uncharacterized protein</fullName>
    </submittedName>
</protein>
<sequence length="335" mass="38980">IMTRRAQTVEPILNAYQCASDNKDFQAVYKDILAHPEWLSVIPDGKNWSILHHIVQHGDVQQLNRLLDLQRHNLQFRLLIKTKDTNLTVLDIAKQNSTKHPAMFQRIDRLTKMDELLNFAKENQWVKCKQLIRECPEILNQKPPYRKYYFLHHIGHVGEQNVFDELHKQYQFDLSLSVDNDKTVCEIASENGHENFAKYVKQLQKNRTRSSTPRSNNDRTAQATSQSEGDEAQLLAASTEWIRRFNMADFKYVVDTYLPTAKLYARNAGAASLPLIGREQIGEFWNNFYKTTGATNLIYYDRKIVITGPGRGESSSRWTMNVDDGFIDRETWVRN</sequence>
<dbReference type="Proteomes" id="UP000682733">
    <property type="component" value="Unassembled WGS sequence"/>
</dbReference>
<evidence type="ECO:0000313" key="4">
    <source>
        <dbReference type="Proteomes" id="UP000677228"/>
    </source>
</evidence>
<organism evidence="2 4">
    <name type="scientific">Didymodactylos carnosus</name>
    <dbReference type="NCBI Taxonomy" id="1234261"/>
    <lineage>
        <taxon>Eukaryota</taxon>
        <taxon>Metazoa</taxon>
        <taxon>Spiralia</taxon>
        <taxon>Gnathifera</taxon>
        <taxon>Rotifera</taxon>
        <taxon>Eurotatoria</taxon>
        <taxon>Bdelloidea</taxon>
        <taxon>Philodinida</taxon>
        <taxon>Philodinidae</taxon>
        <taxon>Didymodactylos</taxon>
    </lineage>
</organism>
<accession>A0A8S2FJT1</accession>
<dbReference type="InterPro" id="IPR036770">
    <property type="entry name" value="Ankyrin_rpt-contain_sf"/>
</dbReference>
<feature type="non-terminal residue" evidence="2">
    <location>
        <position position="1"/>
    </location>
</feature>
<dbReference type="Gene3D" id="1.25.40.20">
    <property type="entry name" value="Ankyrin repeat-containing domain"/>
    <property type="match status" value="1"/>
</dbReference>
<evidence type="ECO:0000256" key="1">
    <source>
        <dbReference type="SAM" id="MobiDB-lite"/>
    </source>
</evidence>
<dbReference type="AlphaFoldDB" id="A0A8S2FJT1"/>
<evidence type="ECO:0000313" key="3">
    <source>
        <dbReference type="EMBL" id="CAF4276116.1"/>
    </source>
</evidence>
<gene>
    <name evidence="2" type="ORF">OVA965_LOCUS36289</name>
    <name evidence="3" type="ORF">TMI583_LOCUS37297</name>
</gene>
<dbReference type="Gene3D" id="3.10.450.50">
    <property type="match status" value="1"/>
</dbReference>
<dbReference type="SUPFAM" id="SSF54427">
    <property type="entry name" value="NTF2-like"/>
    <property type="match status" value="1"/>
</dbReference>
<dbReference type="Proteomes" id="UP000677228">
    <property type="component" value="Unassembled WGS sequence"/>
</dbReference>
<dbReference type="InterPro" id="IPR032710">
    <property type="entry name" value="NTF2-like_dom_sf"/>
</dbReference>
<feature type="compositionally biased region" description="Polar residues" evidence="1">
    <location>
        <begin position="204"/>
        <end position="227"/>
    </location>
</feature>
<feature type="region of interest" description="Disordered" evidence="1">
    <location>
        <begin position="204"/>
        <end position="231"/>
    </location>
</feature>
<name>A0A8S2FJT1_9BILA</name>
<dbReference type="EMBL" id="CAJOBA010054602">
    <property type="protein sequence ID" value="CAF4276116.1"/>
    <property type="molecule type" value="Genomic_DNA"/>
</dbReference>
<feature type="non-terminal residue" evidence="2">
    <location>
        <position position="335"/>
    </location>
</feature>
<dbReference type="EMBL" id="CAJNOK010032653">
    <property type="protein sequence ID" value="CAF1486277.1"/>
    <property type="molecule type" value="Genomic_DNA"/>
</dbReference>